<dbReference type="PANTHER" id="PTHR23026:SF123">
    <property type="entry name" value="NAD(P)H NITROREDUCTASE RV3131-RELATED"/>
    <property type="match status" value="1"/>
</dbReference>
<keyword evidence="2" id="KW-1185">Reference proteome</keyword>
<dbReference type="PANTHER" id="PTHR23026">
    <property type="entry name" value="NADPH NITROREDUCTASE"/>
    <property type="match status" value="1"/>
</dbReference>
<dbReference type="NCBIfam" id="NF047509">
    <property type="entry name" value="Rv3131_FMN_oxido"/>
    <property type="match status" value="1"/>
</dbReference>
<protein>
    <submittedName>
        <fullName evidence="1">NAD(P)H nitroreductase</fullName>
    </submittedName>
</protein>
<accession>A0A2U3NLE6</accession>
<dbReference type="Proteomes" id="UP000240988">
    <property type="component" value="Unassembled WGS sequence"/>
</dbReference>
<dbReference type="SUPFAM" id="SSF55469">
    <property type="entry name" value="FMN-dependent nitroreductase-like"/>
    <property type="match status" value="2"/>
</dbReference>
<feature type="non-terminal residue" evidence="1">
    <location>
        <position position="1"/>
    </location>
</feature>
<dbReference type="GO" id="GO:0016491">
    <property type="term" value="F:oxidoreductase activity"/>
    <property type="evidence" value="ECO:0007669"/>
    <property type="project" value="InterPro"/>
</dbReference>
<dbReference type="AlphaFoldDB" id="A0A2U3NLE6"/>
<proteinExistence type="predicted"/>
<evidence type="ECO:0000313" key="1">
    <source>
        <dbReference type="EMBL" id="SPM32254.1"/>
    </source>
</evidence>
<organism evidence="1 2">
    <name type="scientific">Mycobacterium rhizamassiliense</name>
    <dbReference type="NCBI Taxonomy" id="1841860"/>
    <lineage>
        <taxon>Bacteria</taxon>
        <taxon>Bacillati</taxon>
        <taxon>Actinomycetota</taxon>
        <taxon>Actinomycetes</taxon>
        <taxon>Mycobacteriales</taxon>
        <taxon>Mycobacteriaceae</taxon>
        <taxon>Mycobacterium</taxon>
    </lineage>
</organism>
<dbReference type="Gene3D" id="3.40.109.10">
    <property type="entry name" value="NADH Oxidase"/>
    <property type="match status" value="1"/>
</dbReference>
<sequence>VNSMTTVPTDVLARTVALACRAPSYHNSQPWQWIANRDGLDLFLDPSRLVQTDLNERQALISCGAVLDHLRVAMAAAGWRAHIDRLPDSKNSEHLASISFTEMTVVSDGDRRRAEAIVKRRTDRLPLGPVMDWAGFETALRSRLDDTMALVDVVSDADRSELVEATYLTNVLRFYDTNDFEALHRWTAPFEASEGIPYDSLVSAAEGERVDVGRKFLPTHHPERRPQVPNDFSTILVISAHEHTRRDTLGCGETLSTVLLEATAAGLASCTLTHVTELSVTRHLIERVTGRAFPQVLARIGCAPENEHFPPPTPRRSLADVLTIKP</sequence>
<gene>
    <name evidence="1" type="ORF">MRAB57_51</name>
</gene>
<name>A0A2U3NLE6_9MYCO</name>
<evidence type="ECO:0000313" key="2">
    <source>
        <dbReference type="Proteomes" id="UP000240988"/>
    </source>
</evidence>
<reference evidence="1 2" key="1">
    <citation type="submission" date="2017-01" db="EMBL/GenBank/DDBJ databases">
        <authorList>
            <consortium name="Urmite Genomes"/>
        </authorList>
    </citation>
    <scope>NUCLEOTIDE SEQUENCE [LARGE SCALE GENOMIC DNA]</scope>
    <source>
        <strain evidence="1 2">AB57</strain>
    </source>
</reference>
<dbReference type="InterPro" id="IPR050627">
    <property type="entry name" value="Nitroreductase/BluB"/>
</dbReference>
<dbReference type="InterPro" id="IPR000415">
    <property type="entry name" value="Nitroreductase-like"/>
</dbReference>
<dbReference type="STRING" id="1841860.GCA_900157375_00050"/>
<dbReference type="EMBL" id="FUFA01000001">
    <property type="protein sequence ID" value="SPM32254.1"/>
    <property type="molecule type" value="Genomic_DNA"/>
</dbReference>